<keyword evidence="3" id="KW-1185">Reference proteome</keyword>
<dbReference type="InterPro" id="IPR012696">
    <property type="entry name" value="PhnM"/>
</dbReference>
<name>A6TMF0_ALKMQ</name>
<dbReference type="InterPro" id="IPR006680">
    <property type="entry name" value="Amidohydro-rel"/>
</dbReference>
<dbReference type="NCBIfam" id="NF011987">
    <property type="entry name" value="PRK15446.2-3"/>
    <property type="match status" value="1"/>
</dbReference>
<organism evidence="2 3">
    <name type="scientific">Alkaliphilus metalliredigens (strain QYMF)</name>
    <dbReference type="NCBI Taxonomy" id="293826"/>
    <lineage>
        <taxon>Bacteria</taxon>
        <taxon>Bacillati</taxon>
        <taxon>Bacillota</taxon>
        <taxon>Clostridia</taxon>
        <taxon>Peptostreptococcales</taxon>
        <taxon>Natronincolaceae</taxon>
        <taxon>Alkaliphilus</taxon>
    </lineage>
</organism>
<dbReference type="PIRSF" id="PIRSF038971">
    <property type="entry name" value="PhnM"/>
    <property type="match status" value="1"/>
</dbReference>
<dbReference type="HOGENOM" id="CLU_060303_1_0_9"/>
<reference evidence="3" key="1">
    <citation type="journal article" date="2016" name="Genome Announc.">
        <title>Complete genome sequence of Alkaliphilus metalliredigens strain QYMF, an alkaliphilic and metal-reducing bacterium isolated from borax-contaminated leachate ponds.</title>
        <authorList>
            <person name="Hwang C."/>
            <person name="Copeland A."/>
            <person name="Lucas S."/>
            <person name="Lapidus A."/>
            <person name="Barry K."/>
            <person name="Detter J.C."/>
            <person name="Glavina Del Rio T."/>
            <person name="Hammon N."/>
            <person name="Israni S."/>
            <person name="Dalin E."/>
            <person name="Tice H."/>
            <person name="Pitluck S."/>
            <person name="Chertkov O."/>
            <person name="Brettin T."/>
            <person name="Bruce D."/>
            <person name="Han C."/>
            <person name="Schmutz J."/>
            <person name="Larimer F."/>
            <person name="Land M.L."/>
            <person name="Hauser L."/>
            <person name="Kyrpides N."/>
            <person name="Mikhailova N."/>
            <person name="Ye Q."/>
            <person name="Zhou J."/>
            <person name="Richardson P."/>
            <person name="Fields M.W."/>
        </authorList>
    </citation>
    <scope>NUCLEOTIDE SEQUENCE [LARGE SCALE GENOMIC DNA]</scope>
    <source>
        <strain evidence="3">QYMF</strain>
    </source>
</reference>
<dbReference type="OrthoDB" id="9776488at2"/>
<dbReference type="KEGG" id="amt:Amet_1157"/>
<evidence type="ECO:0000313" key="2">
    <source>
        <dbReference type="EMBL" id="ABR47368.1"/>
    </source>
</evidence>
<proteinExistence type="predicted"/>
<dbReference type="SUPFAM" id="SSF51556">
    <property type="entry name" value="Metallo-dependent hydrolases"/>
    <property type="match status" value="1"/>
</dbReference>
<dbReference type="GO" id="GO:0016810">
    <property type="term" value="F:hydrolase activity, acting on carbon-nitrogen (but not peptide) bonds"/>
    <property type="evidence" value="ECO:0007669"/>
    <property type="project" value="InterPro"/>
</dbReference>
<dbReference type="AlphaFoldDB" id="A6TMF0"/>
<evidence type="ECO:0000259" key="1">
    <source>
        <dbReference type="Pfam" id="PF01979"/>
    </source>
</evidence>
<gene>
    <name evidence="2" type="ordered locus">Amet_1157</name>
</gene>
<dbReference type="PANTHER" id="PTHR43135">
    <property type="entry name" value="ALPHA-D-RIBOSE 1-METHYLPHOSPHONATE 5-TRIPHOSPHATE DIPHOSPHATASE"/>
    <property type="match status" value="1"/>
</dbReference>
<dbReference type="PANTHER" id="PTHR43135:SF3">
    <property type="entry name" value="ALPHA-D-RIBOSE 1-METHYLPHOSPHONATE 5-TRIPHOSPHATE DIPHOSPHATASE"/>
    <property type="match status" value="1"/>
</dbReference>
<dbReference type="InterPro" id="IPR011059">
    <property type="entry name" value="Metal-dep_hydrolase_composite"/>
</dbReference>
<dbReference type="SUPFAM" id="SSF51338">
    <property type="entry name" value="Composite domain of metallo-dependent hydrolases"/>
    <property type="match status" value="1"/>
</dbReference>
<dbReference type="RefSeq" id="WP_012062409.1">
    <property type="nucleotide sequence ID" value="NC_009633.1"/>
</dbReference>
<accession>A6TMF0</accession>
<dbReference type="GO" id="GO:0019700">
    <property type="term" value="P:organic phosphonate catabolic process"/>
    <property type="evidence" value="ECO:0007669"/>
    <property type="project" value="InterPro"/>
</dbReference>
<evidence type="ECO:0000313" key="3">
    <source>
        <dbReference type="Proteomes" id="UP000001572"/>
    </source>
</evidence>
<dbReference type="Gene3D" id="3.20.20.140">
    <property type="entry name" value="Metal-dependent hydrolases"/>
    <property type="match status" value="1"/>
</dbReference>
<dbReference type="eggNOG" id="COG3454">
    <property type="taxonomic scope" value="Bacteria"/>
</dbReference>
<dbReference type="Proteomes" id="UP000001572">
    <property type="component" value="Chromosome"/>
</dbReference>
<protein>
    <submittedName>
        <fullName evidence="2">Phosphonate metabolism protein PhnM</fullName>
    </submittedName>
</protein>
<dbReference type="Pfam" id="PF01979">
    <property type="entry name" value="Amidohydro_1"/>
    <property type="match status" value="1"/>
</dbReference>
<dbReference type="NCBIfam" id="TIGR02318">
    <property type="entry name" value="phosphono_phnM"/>
    <property type="match status" value="1"/>
</dbReference>
<dbReference type="NCBIfam" id="NF011990">
    <property type="entry name" value="PRK15446.2-6"/>
    <property type="match status" value="1"/>
</dbReference>
<feature type="domain" description="Amidohydrolase-related" evidence="1">
    <location>
        <begin position="52"/>
        <end position="386"/>
    </location>
</feature>
<dbReference type="Gene3D" id="2.30.40.10">
    <property type="entry name" value="Urease, subunit C, domain 1"/>
    <property type="match status" value="2"/>
</dbReference>
<dbReference type="NCBIfam" id="NF011984">
    <property type="entry name" value="PRK15446.1-5"/>
    <property type="match status" value="1"/>
</dbReference>
<dbReference type="InterPro" id="IPR051781">
    <property type="entry name" value="Metallo-dep_Hydrolase"/>
</dbReference>
<sequence length="397" mass="45351">MIVIKNGKIITENEILQGYDLYIKNDRIEKIQQSNLPPLVGVSETVDAQGAFITPGFVDIHADYIEHMTSPRPTSLMDFTMSIRETEKVLINNGITTMFHSLSLNKKDDRLSIKPVRYLENVKKFVETIHKTHLSEHLIRHRFHARLEIDNFDAVEDLKKYIHEKKVHLISFMDHSPGQGQYRDLEMYRNHLKGYRDFSEEELDNRIEKSIKNEKLTIDMIKEIAEIGLKNKITIASHDDDSLDKLDLVRSFGTQISEFPIDLQVAKYAKKLGMDVLVGAPNILLGGSHSGNLSAVEAILNNCVNILCSDYYPAAILHAIFILEEKHNQDIVEMFKLATINPAKAVNMDNEIGSIKENKKADLLLIEKLNNEFPKITKVFVDGEMVSTVHYRNVVNK</sequence>
<dbReference type="InterPro" id="IPR032466">
    <property type="entry name" value="Metal_Hydrolase"/>
</dbReference>
<dbReference type="EMBL" id="CP000724">
    <property type="protein sequence ID" value="ABR47368.1"/>
    <property type="molecule type" value="Genomic_DNA"/>
</dbReference>
<dbReference type="STRING" id="293826.Amet_1157"/>